<comment type="caution">
    <text evidence="6">The sequence shown here is derived from an EMBL/GenBank/DDBJ whole genome shotgun (WGS) entry which is preliminary data.</text>
</comment>
<dbReference type="Pfam" id="PF01520">
    <property type="entry name" value="Amidase_3"/>
    <property type="match status" value="1"/>
</dbReference>
<dbReference type="CDD" id="cd02696">
    <property type="entry name" value="MurNAc-LAA"/>
    <property type="match status" value="1"/>
</dbReference>
<dbReference type="GO" id="GO:0009253">
    <property type="term" value="P:peptidoglycan catabolic process"/>
    <property type="evidence" value="ECO:0007669"/>
    <property type="project" value="InterPro"/>
</dbReference>
<name>C8NF09_9LACT</name>
<keyword evidence="4" id="KW-0812">Transmembrane</keyword>
<keyword evidence="1 6" id="KW-0378">Hydrolase</keyword>
<feature type="domain" description="SH3b" evidence="5">
    <location>
        <begin position="218"/>
        <end position="281"/>
    </location>
</feature>
<feature type="transmembrane region" description="Helical" evidence="4">
    <location>
        <begin position="16"/>
        <end position="34"/>
    </location>
</feature>
<dbReference type="STRING" id="638301.HMPREF0444_0504"/>
<dbReference type="InterPro" id="IPR002508">
    <property type="entry name" value="MurNAc-LAA_cat"/>
</dbReference>
<sequence>MDSLLHLFKKKNTQQFIAFIFILLTLWLIAYPLVSEKTASTNENNSRQTVVENSNTNSTTQTTSRVKNKIVQFAVNTGSSNVQVYQKMDSKSIPMGEISQGQYLLSLHKLDNGWIQVQYNEQVGYVEENDHILLTTLMKGYANGGLKIYQTAEKNTKEIGTIPDGEIFYLLEDVSDKTLKIRYKETEGYVDSDSSNYTIELIQEILNKQAGLPTTIDSNKMFVTKLKETPIYSQSSITSDLIGTVDKGTQFVYEDREGDFYKVSVGNGKYGYIPYWLVTANFAGIETDDALPQGIKNATIVIDPGHGGDDPGAVVNFSEKHEADHTLSTAFLVKKELEALGAKVILTRTDDSSVSLADRAEISNKNNANAFISIHFDSAEVDSASGTTTYYYSDKSENLSQTINKYLSRNLPLKNQGSRFQNFMVLRDNARPSILLELGYLNNQGDNKVISSQEYQENIAKSIANALKEYFQ</sequence>
<dbReference type="eggNOG" id="COG0860">
    <property type="taxonomic scope" value="Bacteria"/>
</dbReference>
<dbReference type="Pfam" id="PF08239">
    <property type="entry name" value="SH3_3"/>
    <property type="match status" value="1"/>
</dbReference>
<dbReference type="GO" id="GO:0030288">
    <property type="term" value="C:outer membrane-bounded periplasmic space"/>
    <property type="evidence" value="ECO:0007669"/>
    <property type="project" value="TreeGrafter"/>
</dbReference>
<evidence type="ECO:0000313" key="6">
    <source>
        <dbReference type="EMBL" id="EEW37718.1"/>
    </source>
</evidence>
<dbReference type="GeneID" id="78413163"/>
<dbReference type="RefSeq" id="WP_005605656.1">
    <property type="nucleotide sequence ID" value="NZ_CP102283.1"/>
</dbReference>
<dbReference type="EMBL" id="ACKZ01000012">
    <property type="protein sequence ID" value="EEW37718.1"/>
    <property type="molecule type" value="Genomic_DNA"/>
</dbReference>
<feature type="compositionally biased region" description="Polar residues" evidence="3">
    <location>
        <begin position="41"/>
        <end position="52"/>
    </location>
</feature>
<keyword evidence="7" id="KW-1185">Reference proteome</keyword>
<evidence type="ECO:0000256" key="4">
    <source>
        <dbReference type="SAM" id="Phobius"/>
    </source>
</evidence>
<dbReference type="SMART" id="SM00287">
    <property type="entry name" value="SH3b"/>
    <property type="match status" value="3"/>
</dbReference>
<dbReference type="PROSITE" id="PS51781">
    <property type="entry name" value="SH3B"/>
    <property type="match status" value="1"/>
</dbReference>
<dbReference type="SMART" id="SM00646">
    <property type="entry name" value="Ami_3"/>
    <property type="match status" value="1"/>
</dbReference>
<evidence type="ECO:0000313" key="7">
    <source>
        <dbReference type="Proteomes" id="UP000005926"/>
    </source>
</evidence>
<evidence type="ECO:0000256" key="2">
    <source>
        <dbReference type="ARBA" id="ARBA00023316"/>
    </source>
</evidence>
<dbReference type="GO" id="GO:0071555">
    <property type="term" value="P:cell wall organization"/>
    <property type="evidence" value="ECO:0007669"/>
    <property type="project" value="UniProtKB-KW"/>
</dbReference>
<feature type="region of interest" description="Disordered" evidence="3">
    <location>
        <begin position="41"/>
        <end position="63"/>
    </location>
</feature>
<dbReference type="InterPro" id="IPR003646">
    <property type="entry name" value="SH3-like_bac-type"/>
</dbReference>
<dbReference type="InterPro" id="IPR050695">
    <property type="entry name" value="N-acetylmuramoyl_amidase_3"/>
</dbReference>
<evidence type="ECO:0000256" key="3">
    <source>
        <dbReference type="SAM" id="MobiDB-lite"/>
    </source>
</evidence>
<dbReference type="AlphaFoldDB" id="C8NF09"/>
<evidence type="ECO:0000259" key="5">
    <source>
        <dbReference type="PROSITE" id="PS51781"/>
    </source>
</evidence>
<proteinExistence type="predicted"/>
<evidence type="ECO:0000256" key="1">
    <source>
        <dbReference type="ARBA" id="ARBA00022801"/>
    </source>
</evidence>
<dbReference type="Proteomes" id="UP000005926">
    <property type="component" value="Unassembled WGS sequence"/>
</dbReference>
<dbReference type="Gene3D" id="2.30.30.40">
    <property type="entry name" value="SH3 Domains"/>
    <property type="match status" value="2"/>
</dbReference>
<dbReference type="PANTHER" id="PTHR30404:SF7">
    <property type="entry name" value="CELL WALL AMIDASE LYTH-RELATED"/>
    <property type="match status" value="1"/>
</dbReference>
<keyword evidence="2" id="KW-0961">Cell wall biogenesis/degradation</keyword>
<dbReference type="Gene3D" id="3.40.630.40">
    <property type="entry name" value="Zn-dependent exopeptidases"/>
    <property type="match status" value="1"/>
</dbReference>
<dbReference type="GO" id="GO:0008745">
    <property type="term" value="F:N-acetylmuramoyl-L-alanine amidase activity"/>
    <property type="evidence" value="ECO:0007669"/>
    <property type="project" value="UniProtKB-EC"/>
</dbReference>
<dbReference type="SUPFAM" id="SSF53187">
    <property type="entry name" value="Zn-dependent exopeptidases"/>
    <property type="match status" value="1"/>
</dbReference>
<gene>
    <name evidence="6" type="ORF">HMPREF0444_0504</name>
</gene>
<dbReference type="HOGENOM" id="CLU_014322_1_0_9"/>
<dbReference type="PANTHER" id="PTHR30404">
    <property type="entry name" value="N-ACETYLMURAMOYL-L-ALANINE AMIDASE"/>
    <property type="match status" value="1"/>
</dbReference>
<dbReference type="EC" id="3.5.1.28" evidence="6"/>
<feature type="compositionally biased region" description="Low complexity" evidence="3">
    <location>
        <begin position="53"/>
        <end position="63"/>
    </location>
</feature>
<reference evidence="6 7" key="1">
    <citation type="submission" date="2009-08" db="EMBL/GenBank/DDBJ databases">
        <authorList>
            <person name="Muzny D."/>
            <person name="Qin X."/>
            <person name="Deng J."/>
            <person name="Jiang H."/>
            <person name="Liu Y."/>
            <person name="Qu J."/>
            <person name="Song X.-Z."/>
            <person name="Zhang L."/>
            <person name="Thornton R."/>
            <person name="Coyle M."/>
            <person name="Francisco L."/>
            <person name="Jackson L."/>
            <person name="Javaid M."/>
            <person name="Korchina V."/>
            <person name="Kovar C."/>
            <person name="Mata R."/>
            <person name="Mathew T."/>
            <person name="Ngo R."/>
            <person name="Nguyen L."/>
            <person name="Nguyen N."/>
            <person name="Okwuonu G."/>
            <person name="Ongeri F."/>
            <person name="Pham C."/>
            <person name="Simmons D."/>
            <person name="Wilczek-Boney K."/>
            <person name="Hale W."/>
            <person name="Jakkamsetti A."/>
            <person name="Pham P."/>
            <person name="Ruth R."/>
            <person name="San Lucas F."/>
            <person name="Warren J."/>
            <person name="Zhang J."/>
            <person name="Zhao Z."/>
            <person name="Zhou C."/>
            <person name="Zhu D."/>
            <person name="Lee S."/>
            <person name="Bess C."/>
            <person name="Blankenburg K."/>
            <person name="Forbes L."/>
            <person name="Fu Q."/>
            <person name="Gubbala S."/>
            <person name="Hirani K."/>
            <person name="Jayaseelan J.C."/>
            <person name="Lara F."/>
            <person name="Munidasa M."/>
            <person name="Palculict T."/>
            <person name="Patil S."/>
            <person name="Pu L.-L."/>
            <person name="Saada N."/>
            <person name="Tang L."/>
            <person name="Weissenberger G."/>
            <person name="Zhu Y."/>
            <person name="Hemphill L."/>
            <person name="Shang Y."/>
            <person name="Youmans B."/>
            <person name="Ayvaz T."/>
            <person name="Ross M."/>
            <person name="Santibanez J."/>
            <person name="Aqrawi P."/>
            <person name="Gross S."/>
            <person name="Joshi V."/>
            <person name="Fowler G."/>
            <person name="Nazareth L."/>
            <person name="Reid J."/>
            <person name="Worley K."/>
            <person name="Petrosino J."/>
            <person name="Highlander S."/>
            <person name="Gibbs R."/>
        </authorList>
    </citation>
    <scope>NUCLEOTIDE SEQUENCE [LARGE SCALE GENOMIC DNA]</scope>
    <source>
        <strain evidence="6 7">ATCC 49175</strain>
    </source>
</reference>
<keyword evidence="4" id="KW-1133">Transmembrane helix</keyword>
<keyword evidence="4" id="KW-0472">Membrane</keyword>
<protein>
    <submittedName>
        <fullName evidence="6">N-acetylmuramoyl-L-alanine amidase</fullName>
        <ecNumber evidence="6">3.5.1.28</ecNumber>
    </submittedName>
</protein>
<accession>C8NF09</accession>
<organism evidence="6 7">
    <name type="scientific">Granulicatella adiacens ATCC 49175</name>
    <dbReference type="NCBI Taxonomy" id="638301"/>
    <lineage>
        <taxon>Bacteria</taxon>
        <taxon>Bacillati</taxon>
        <taxon>Bacillota</taxon>
        <taxon>Bacilli</taxon>
        <taxon>Lactobacillales</taxon>
        <taxon>Carnobacteriaceae</taxon>
        <taxon>Granulicatella</taxon>
    </lineage>
</organism>